<proteinExistence type="predicted"/>
<comment type="caution">
    <text evidence="1">The sequence shown here is derived from an EMBL/GenBank/DDBJ whole genome shotgun (WGS) entry which is preliminary data.</text>
</comment>
<dbReference type="EMBL" id="BAFB01000207">
    <property type="protein sequence ID" value="GAB36327.1"/>
    <property type="molecule type" value="Genomic_DNA"/>
</dbReference>
<protein>
    <submittedName>
        <fullName evidence="1">Uncharacterized protein</fullName>
    </submittedName>
</protein>
<evidence type="ECO:0000313" key="2">
    <source>
        <dbReference type="Proteomes" id="UP000005038"/>
    </source>
</evidence>
<organism evidence="1 2">
    <name type="scientific">Gordonia otitidis (strain DSM 44809 / CCUG 52243 / JCM 12355 / NBRC 100426 / IFM 10032)</name>
    <dbReference type="NCBI Taxonomy" id="1108044"/>
    <lineage>
        <taxon>Bacteria</taxon>
        <taxon>Bacillati</taxon>
        <taxon>Actinomycetota</taxon>
        <taxon>Actinomycetes</taxon>
        <taxon>Mycobacteriales</taxon>
        <taxon>Gordoniaceae</taxon>
        <taxon>Gordonia</taxon>
    </lineage>
</organism>
<keyword evidence="2" id="KW-1185">Reference proteome</keyword>
<dbReference type="RefSeq" id="WP_007240509.1">
    <property type="nucleotide sequence ID" value="NZ_BAFB01000207.1"/>
</dbReference>
<reference evidence="1" key="1">
    <citation type="submission" date="2012-02" db="EMBL/GenBank/DDBJ databases">
        <title>Whole genome shotgun sequence of Gordonia otitidis NBRC 100426.</title>
        <authorList>
            <person name="Yoshida I."/>
            <person name="Hosoyama A."/>
            <person name="Tsuchikane K."/>
            <person name="Katsumata H."/>
            <person name="Yamazaki S."/>
            <person name="Fujita N."/>
        </authorList>
    </citation>
    <scope>NUCLEOTIDE SEQUENCE [LARGE SCALE GENOMIC DNA]</scope>
    <source>
        <strain evidence="1">NBRC 100426</strain>
    </source>
</reference>
<accession>H5TS69</accession>
<gene>
    <name evidence="1" type="ORF">GOOTI_207_00120</name>
</gene>
<dbReference type="Proteomes" id="UP000005038">
    <property type="component" value="Unassembled WGS sequence"/>
</dbReference>
<dbReference type="STRING" id="1108044.GOOTI_207_00120"/>
<evidence type="ECO:0000313" key="1">
    <source>
        <dbReference type="EMBL" id="GAB36327.1"/>
    </source>
</evidence>
<sequence length="130" mass="13763">MTAALRRHPAAHTRWAVQFTGVGGETVVQTRNQCGVPFVDDVDAAAHACHLHTVGRCDAHVVYQTSGTTGWITDNTASAQDADPCDSAARRIADILQADGATNLEHGDAHQIALVALRMARAVAATRTHT</sequence>
<name>H5TS69_GORO1</name>
<dbReference type="AlphaFoldDB" id="H5TS69"/>